<evidence type="ECO:0000313" key="2">
    <source>
        <dbReference type="EMBL" id="OEU20994.1"/>
    </source>
</evidence>
<sequence length="377" mass="40929">MSERMIELQRAKLGLPPAGITPSTNASKSTMGGKNLTALNNGSVAKQPTQPTPTEVATASLLSEDAQIEKFINRLQRRDKKITGTQHNHNHHHQLPSNNGSTVPNALSRRMLQRQGVGYLDDTVASVVSASADRFLATVLQQSIACRDQRLKGAAMAREAAKQRKRHMQHYDEDMGDRKRRKDAIAKARETMAVHTIDVADALRKGGGGKSTNSGATATTATTTATTTVDNNSTPIIKKKKKRGTKSVPASATTNGPVKLDPAIENLAKEEDEEEYDSIDEEEEYYQENVVEVTREQAIVTDDIDEDENNDLEDNNNKTDIPIAQPTEEKVNGDTLIVANEIDGSKQNEKQDDDGNNGAKNINSSATSANNNPSSSS</sequence>
<dbReference type="Pfam" id="PF03540">
    <property type="entry name" value="TAF10"/>
    <property type="match status" value="1"/>
</dbReference>
<keyword evidence="3" id="KW-1185">Reference proteome</keyword>
<organism evidence="2 3">
    <name type="scientific">Fragilariopsis cylindrus CCMP1102</name>
    <dbReference type="NCBI Taxonomy" id="635003"/>
    <lineage>
        <taxon>Eukaryota</taxon>
        <taxon>Sar</taxon>
        <taxon>Stramenopiles</taxon>
        <taxon>Ochrophyta</taxon>
        <taxon>Bacillariophyta</taxon>
        <taxon>Bacillariophyceae</taxon>
        <taxon>Bacillariophycidae</taxon>
        <taxon>Bacillariales</taxon>
        <taxon>Bacillariaceae</taxon>
        <taxon>Fragilariopsis</taxon>
    </lineage>
</organism>
<feature type="compositionally biased region" description="Low complexity" evidence="1">
    <location>
        <begin position="359"/>
        <end position="377"/>
    </location>
</feature>
<feature type="region of interest" description="Disordered" evidence="1">
    <location>
        <begin position="298"/>
        <end position="377"/>
    </location>
</feature>
<dbReference type="InParanoid" id="A0A1E7FS94"/>
<protein>
    <submittedName>
        <fullName evidence="2">Uncharacterized protein</fullName>
    </submittedName>
</protein>
<evidence type="ECO:0000313" key="3">
    <source>
        <dbReference type="Proteomes" id="UP000095751"/>
    </source>
</evidence>
<dbReference type="GO" id="GO:0006352">
    <property type="term" value="P:DNA-templated transcription initiation"/>
    <property type="evidence" value="ECO:0007669"/>
    <property type="project" value="InterPro"/>
</dbReference>
<dbReference type="OrthoDB" id="48515at2759"/>
<gene>
    <name evidence="2" type="ORF">FRACYDRAFT_234626</name>
</gene>
<dbReference type="InterPro" id="IPR003923">
    <property type="entry name" value="TAF10"/>
</dbReference>
<dbReference type="AlphaFoldDB" id="A0A1E7FS94"/>
<feature type="region of interest" description="Disordered" evidence="1">
    <location>
        <begin position="226"/>
        <end position="263"/>
    </location>
</feature>
<dbReference type="Proteomes" id="UP000095751">
    <property type="component" value="Unassembled WGS sequence"/>
</dbReference>
<dbReference type="EMBL" id="KV784354">
    <property type="protein sequence ID" value="OEU20994.1"/>
    <property type="molecule type" value="Genomic_DNA"/>
</dbReference>
<proteinExistence type="predicted"/>
<name>A0A1E7FS94_9STRA</name>
<dbReference type="KEGG" id="fcy:FRACYDRAFT_234626"/>
<feature type="compositionally biased region" description="Acidic residues" evidence="1">
    <location>
        <begin position="302"/>
        <end position="314"/>
    </location>
</feature>
<evidence type="ECO:0000256" key="1">
    <source>
        <dbReference type="SAM" id="MobiDB-lite"/>
    </source>
</evidence>
<reference evidence="2 3" key="1">
    <citation type="submission" date="2016-09" db="EMBL/GenBank/DDBJ databases">
        <title>Extensive genetic diversity and differential bi-allelic expression allows diatom success in the polar Southern Ocean.</title>
        <authorList>
            <consortium name="DOE Joint Genome Institute"/>
            <person name="Mock T."/>
            <person name="Otillar R.P."/>
            <person name="Strauss J."/>
            <person name="Dupont C."/>
            <person name="Frickenhaus S."/>
            <person name="Maumus F."/>
            <person name="Mcmullan M."/>
            <person name="Sanges R."/>
            <person name="Schmutz J."/>
            <person name="Toseland A."/>
            <person name="Valas R."/>
            <person name="Veluchamy A."/>
            <person name="Ward B.J."/>
            <person name="Allen A."/>
            <person name="Barry K."/>
            <person name="Falciatore A."/>
            <person name="Ferrante M."/>
            <person name="Fortunato A.E."/>
            <person name="Gloeckner G."/>
            <person name="Gruber A."/>
            <person name="Hipkin R."/>
            <person name="Janech M."/>
            <person name="Kroth P."/>
            <person name="Leese F."/>
            <person name="Lindquist E."/>
            <person name="Lyon B.R."/>
            <person name="Martin J."/>
            <person name="Mayer C."/>
            <person name="Parker M."/>
            <person name="Quesneville H."/>
            <person name="Raymond J."/>
            <person name="Uhlig C."/>
            <person name="Valentin K.U."/>
            <person name="Worden A.Z."/>
            <person name="Armbrust E.V."/>
            <person name="Bowler C."/>
            <person name="Green B."/>
            <person name="Moulton V."/>
            <person name="Van Oosterhout C."/>
            <person name="Grigoriev I."/>
        </authorList>
    </citation>
    <scope>NUCLEOTIDE SEQUENCE [LARGE SCALE GENOMIC DNA]</scope>
    <source>
        <strain evidence="2 3">CCMP1102</strain>
    </source>
</reference>
<dbReference type="GO" id="GO:0005634">
    <property type="term" value="C:nucleus"/>
    <property type="evidence" value="ECO:0007669"/>
    <property type="project" value="InterPro"/>
</dbReference>
<accession>A0A1E7FS94</accession>